<keyword evidence="1" id="KW-0812">Transmembrane</keyword>
<protein>
    <submittedName>
        <fullName evidence="3">Type VII secretion integral membrane protein EccD</fullName>
    </submittedName>
</protein>
<keyword evidence="4" id="KW-1185">Reference proteome</keyword>
<proteinExistence type="predicted"/>
<feature type="transmembrane region" description="Helical" evidence="1">
    <location>
        <begin position="294"/>
        <end position="311"/>
    </location>
</feature>
<feature type="transmembrane region" description="Helical" evidence="1">
    <location>
        <begin position="106"/>
        <end position="125"/>
    </location>
</feature>
<keyword evidence="1" id="KW-0472">Membrane</keyword>
<dbReference type="Pfam" id="PF19053">
    <property type="entry name" value="EccD"/>
    <property type="match status" value="1"/>
</dbReference>
<dbReference type="Gene3D" id="3.10.20.90">
    <property type="entry name" value="Phosphatidylinositol 3-kinase Catalytic Subunit, Chain A, domain 1"/>
    <property type="match status" value="1"/>
</dbReference>
<name>A0A7I7QQN5_9MYCO</name>
<dbReference type="KEGG" id="msei:MSEDJ_24560"/>
<keyword evidence="1" id="KW-1133">Transmembrane helix</keyword>
<evidence type="ECO:0000259" key="2">
    <source>
        <dbReference type="Pfam" id="PF19053"/>
    </source>
</evidence>
<dbReference type="InterPro" id="IPR044049">
    <property type="entry name" value="EccD_transm"/>
</dbReference>
<feature type="transmembrane region" description="Helical" evidence="1">
    <location>
        <begin position="266"/>
        <end position="288"/>
    </location>
</feature>
<dbReference type="InterPro" id="IPR024962">
    <property type="entry name" value="YukD-like"/>
</dbReference>
<feature type="transmembrane region" description="Helical" evidence="1">
    <location>
        <begin position="131"/>
        <end position="149"/>
    </location>
</feature>
<accession>A0A7I7QQN5</accession>
<feature type="transmembrane region" description="Helical" evidence="1">
    <location>
        <begin position="377"/>
        <end position="397"/>
    </location>
</feature>
<dbReference type="Pfam" id="PF08817">
    <property type="entry name" value="YukD"/>
    <property type="match status" value="1"/>
</dbReference>
<evidence type="ECO:0000256" key="1">
    <source>
        <dbReference type="SAM" id="Phobius"/>
    </source>
</evidence>
<feature type="domain" description="EccD-like transmembrane" evidence="2">
    <location>
        <begin position="261"/>
        <end position="399"/>
    </location>
</feature>
<feature type="transmembrane region" description="Helical" evidence="1">
    <location>
        <begin position="318"/>
        <end position="340"/>
    </location>
</feature>
<organism evidence="3 4">
    <name type="scientific">Mycolicibacterium sediminis</name>
    <dbReference type="NCBI Taxonomy" id="1286180"/>
    <lineage>
        <taxon>Bacteria</taxon>
        <taxon>Bacillati</taxon>
        <taxon>Actinomycetota</taxon>
        <taxon>Actinomycetes</taxon>
        <taxon>Mycobacteriales</taxon>
        <taxon>Mycobacteriaceae</taxon>
        <taxon>Mycolicibacterium</taxon>
    </lineage>
</organism>
<evidence type="ECO:0000313" key="4">
    <source>
        <dbReference type="Proteomes" id="UP000467193"/>
    </source>
</evidence>
<gene>
    <name evidence="3" type="ORF">MSEDJ_24560</name>
</gene>
<dbReference type="AlphaFoldDB" id="A0A7I7QQN5"/>
<dbReference type="Proteomes" id="UP000467193">
    <property type="component" value="Chromosome"/>
</dbReference>
<evidence type="ECO:0000313" key="3">
    <source>
        <dbReference type="EMBL" id="BBY28360.1"/>
    </source>
</evidence>
<reference evidence="3 4" key="1">
    <citation type="journal article" date="2019" name="Emerg. Microbes Infect.">
        <title>Comprehensive subspecies identification of 175 nontuberculous mycobacteria species based on 7547 genomic profiles.</title>
        <authorList>
            <person name="Matsumoto Y."/>
            <person name="Kinjo T."/>
            <person name="Motooka D."/>
            <person name="Nabeya D."/>
            <person name="Jung N."/>
            <person name="Uechi K."/>
            <person name="Horii T."/>
            <person name="Iida T."/>
            <person name="Fujita J."/>
            <person name="Nakamura S."/>
        </authorList>
    </citation>
    <scope>NUCLEOTIDE SEQUENCE [LARGE SCALE GENOMIC DNA]</scope>
    <source>
        <strain evidence="3 4">JCM 17899</strain>
    </source>
</reference>
<sequence>MPLCLLSIHVDDTVVDVVLPAARPVAGLLPDVVALAGAPASYDPVRWRLLRMSGDPLDGDMTLAQSGVRDGDALLLVSDVPRMPRRLPWDSALAVTTQAPAPVGRVGVAHGAVIVAVLALCWAGSAADPGWGHVAVAAVLALGATYRSLTGRGTAMHLAAVTGWAAVGYLAVPVGAVSGNLMVAFAASGTTAALLLRWCGTSPALVAAASFSALTAIASAVATVWPYSGATAGAVLATASLGVLGLSGRLAVLAAGPVPGVRGHTLLDGLVAGSSAGVAVGAAVAALTTPDGRTLALACVLAVVLVLRSRVHVDPIRVAALSIGGLVCATTGLMVTVTAFPEAASWAAALVAAVGLAGTTTRDVSPVVARCVDGIDYVAIAAVIPTACWVGGLYAAARGWHLS</sequence>
<dbReference type="RefSeq" id="WP_163797211.1">
    <property type="nucleotide sequence ID" value="NZ_AP022588.1"/>
</dbReference>
<dbReference type="EMBL" id="AP022588">
    <property type="protein sequence ID" value="BBY28360.1"/>
    <property type="molecule type" value="Genomic_DNA"/>
</dbReference>
<feature type="transmembrane region" description="Helical" evidence="1">
    <location>
        <begin position="233"/>
        <end position="254"/>
    </location>
</feature>
<feature type="transmembrane region" description="Helical" evidence="1">
    <location>
        <begin position="205"/>
        <end position="227"/>
    </location>
</feature>